<dbReference type="GO" id="GO:0006364">
    <property type="term" value="P:rRNA processing"/>
    <property type="evidence" value="ECO:0007669"/>
    <property type="project" value="UniProtKB-UniRule"/>
</dbReference>
<keyword evidence="8" id="KW-0819">tRNA processing</keyword>
<feature type="binding site" evidence="8">
    <location>
        <position position="134"/>
    </location>
    <ligand>
        <name>Mg(2+)</name>
        <dbReference type="ChEBI" id="CHEBI:18420"/>
    </ligand>
</feature>
<dbReference type="HAMAP" id="MF_00104">
    <property type="entry name" value="RNase_III"/>
    <property type="match status" value="1"/>
</dbReference>
<evidence type="ECO:0000256" key="8">
    <source>
        <dbReference type="HAMAP-Rule" id="MF_00104"/>
    </source>
</evidence>
<dbReference type="EMBL" id="FLUL01000001">
    <property type="protein sequence ID" value="SBW07076.1"/>
    <property type="molecule type" value="Genomic_DNA"/>
</dbReference>
<accession>A0A212K5Y0</accession>
<dbReference type="Pfam" id="PF14622">
    <property type="entry name" value="Ribonucleas_3_3"/>
    <property type="match status" value="1"/>
</dbReference>
<comment type="cofactor">
    <cofactor evidence="8">
        <name>Mg(2+)</name>
        <dbReference type="ChEBI" id="CHEBI:18420"/>
    </cofactor>
</comment>
<dbReference type="CDD" id="cd00593">
    <property type="entry name" value="RIBOc"/>
    <property type="match status" value="1"/>
</dbReference>
<dbReference type="GO" id="GO:0008033">
    <property type="term" value="P:tRNA processing"/>
    <property type="evidence" value="ECO:0007669"/>
    <property type="project" value="UniProtKB-KW"/>
</dbReference>
<dbReference type="CDD" id="cd10845">
    <property type="entry name" value="DSRM_RNAse_III_family"/>
    <property type="match status" value="1"/>
</dbReference>
<dbReference type="SMART" id="SM00358">
    <property type="entry name" value="DSRM"/>
    <property type="match status" value="1"/>
</dbReference>
<dbReference type="SUPFAM" id="SSF69065">
    <property type="entry name" value="RNase III domain-like"/>
    <property type="match status" value="1"/>
</dbReference>
<protein>
    <recommendedName>
        <fullName evidence="8">Ribonuclease 3</fullName>
        <ecNumber evidence="8">3.1.26.3</ecNumber>
    </recommendedName>
    <alternativeName>
        <fullName evidence="8">Ribonuclease III</fullName>
        <shortName evidence="8">RNase III</shortName>
    </alternativeName>
</protein>
<dbReference type="GO" id="GO:0010468">
    <property type="term" value="P:regulation of gene expression"/>
    <property type="evidence" value="ECO:0007669"/>
    <property type="project" value="TreeGrafter"/>
</dbReference>
<feature type="domain" description="RNase III" evidence="10">
    <location>
        <begin position="20"/>
        <end position="145"/>
    </location>
</feature>
<dbReference type="Pfam" id="PF00035">
    <property type="entry name" value="dsrm"/>
    <property type="match status" value="1"/>
</dbReference>
<dbReference type="Gene3D" id="3.30.160.20">
    <property type="match status" value="1"/>
</dbReference>
<dbReference type="PROSITE" id="PS00517">
    <property type="entry name" value="RNASE_3_1"/>
    <property type="match status" value="1"/>
</dbReference>
<name>A0A212K5Y0_9BACT</name>
<gene>
    <name evidence="8 11" type="primary">rnc</name>
    <name evidence="11" type="ORF">KL86DYS2_13099</name>
</gene>
<feature type="active site" evidence="8">
    <location>
        <position position="66"/>
    </location>
</feature>
<dbReference type="GO" id="GO:0006397">
    <property type="term" value="P:mRNA processing"/>
    <property type="evidence" value="ECO:0007669"/>
    <property type="project" value="UniProtKB-UniRule"/>
</dbReference>
<evidence type="ECO:0000256" key="6">
    <source>
        <dbReference type="ARBA" id="ARBA00022801"/>
    </source>
</evidence>
<comment type="similarity">
    <text evidence="2">Belongs to the ribonuclease III family.</text>
</comment>
<keyword evidence="3 8" id="KW-0507">mRNA processing</keyword>
<dbReference type="InterPro" id="IPR014720">
    <property type="entry name" value="dsRBD_dom"/>
</dbReference>
<feature type="binding site" evidence="8">
    <location>
        <position position="131"/>
    </location>
    <ligand>
        <name>Mg(2+)</name>
        <dbReference type="ChEBI" id="CHEBI:18420"/>
    </ligand>
</feature>
<dbReference type="InterPro" id="IPR036389">
    <property type="entry name" value="RNase_III_sf"/>
</dbReference>
<comment type="subunit">
    <text evidence="8">Homodimer.</text>
</comment>
<dbReference type="GO" id="GO:0046872">
    <property type="term" value="F:metal ion binding"/>
    <property type="evidence" value="ECO:0007669"/>
    <property type="project" value="UniProtKB-KW"/>
</dbReference>
<evidence type="ECO:0000313" key="11">
    <source>
        <dbReference type="EMBL" id="SBW07076.1"/>
    </source>
</evidence>
<feature type="binding site" evidence="8">
    <location>
        <position position="62"/>
    </location>
    <ligand>
        <name>Mg(2+)</name>
        <dbReference type="ChEBI" id="CHEBI:18420"/>
    </ligand>
</feature>
<dbReference type="SUPFAM" id="SSF54768">
    <property type="entry name" value="dsRNA-binding domain-like"/>
    <property type="match status" value="1"/>
</dbReference>
<dbReference type="PROSITE" id="PS50137">
    <property type="entry name" value="DS_RBD"/>
    <property type="match status" value="1"/>
</dbReference>
<evidence type="ECO:0000256" key="7">
    <source>
        <dbReference type="ARBA" id="ARBA00022884"/>
    </source>
</evidence>
<dbReference type="GO" id="GO:0004525">
    <property type="term" value="F:ribonuclease III activity"/>
    <property type="evidence" value="ECO:0007669"/>
    <property type="project" value="UniProtKB-UniRule"/>
</dbReference>
<dbReference type="GO" id="GO:0003725">
    <property type="term" value="F:double-stranded RNA binding"/>
    <property type="evidence" value="ECO:0007669"/>
    <property type="project" value="TreeGrafter"/>
</dbReference>
<dbReference type="EC" id="3.1.26.3" evidence="8"/>
<dbReference type="Gene3D" id="1.10.1520.10">
    <property type="entry name" value="Ribonuclease III domain"/>
    <property type="match status" value="1"/>
</dbReference>
<organism evidence="11">
    <name type="scientific">uncultured Dysgonomonas sp</name>
    <dbReference type="NCBI Taxonomy" id="206096"/>
    <lineage>
        <taxon>Bacteria</taxon>
        <taxon>Pseudomonadati</taxon>
        <taxon>Bacteroidota</taxon>
        <taxon>Bacteroidia</taxon>
        <taxon>Bacteroidales</taxon>
        <taxon>Dysgonomonadaceae</taxon>
        <taxon>Dysgonomonas</taxon>
        <taxon>environmental samples</taxon>
    </lineage>
</organism>
<evidence type="ECO:0000256" key="3">
    <source>
        <dbReference type="ARBA" id="ARBA00022664"/>
    </source>
</evidence>
<keyword evidence="8" id="KW-0963">Cytoplasm</keyword>
<proteinExistence type="inferred from homology"/>
<feature type="active site" evidence="8">
    <location>
        <position position="134"/>
    </location>
</feature>
<sequence length="290" mass="33666">MLRKIYRGIRLLPKRGKEPYVSFYKIFGFYPYNITLYEQALLHKSSSIKLKDGKWINNERLEFLGDAILDAIVADIVFKEFEYKKEGFLTNMRSKIVQRETLNKLALELGIDKLIKTSARNTTPNTHMYGNALEALIGAIYLDQGYRVSKKFVLERLIKEHLNIDTVAEQEANYKSRLIEWSQKQKISVSFDLVDSFVDENNTPIFKTAVVILGEQAGLGTGYSKKESQQKAAKEAFNKLQRDNNFRNHILQLYEKQQQLQNEVYVNMQDKAETEVETEAKTESEAVWEK</sequence>
<keyword evidence="8" id="KW-0479">Metal-binding</keyword>
<dbReference type="GO" id="GO:0019843">
    <property type="term" value="F:rRNA binding"/>
    <property type="evidence" value="ECO:0007669"/>
    <property type="project" value="UniProtKB-KW"/>
</dbReference>
<dbReference type="InterPro" id="IPR011907">
    <property type="entry name" value="RNase_III"/>
</dbReference>
<comment type="catalytic activity">
    <reaction evidence="1 8">
        <text>Endonucleolytic cleavage to 5'-phosphomonoester.</text>
        <dbReference type="EC" id="3.1.26.3"/>
    </reaction>
</comment>
<comment type="function">
    <text evidence="8">Digests double-stranded RNA. Involved in the processing of primary rRNA transcript to yield the immediate precursors to the large and small rRNAs (23S and 16S). Processes some mRNAs, and tRNAs when they are encoded in the rRNA operon. Processes pre-crRNA and tracrRNA of type II CRISPR loci if present in the organism.</text>
</comment>
<evidence type="ECO:0000256" key="2">
    <source>
        <dbReference type="ARBA" id="ARBA00010183"/>
    </source>
</evidence>
<dbReference type="PANTHER" id="PTHR11207">
    <property type="entry name" value="RIBONUCLEASE III"/>
    <property type="match status" value="1"/>
</dbReference>
<keyword evidence="8" id="KW-0699">rRNA-binding</keyword>
<keyword evidence="6 8" id="KW-0378">Hydrolase</keyword>
<dbReference type="AlphaFoldDB" id="A0A212K5Y0"/>
<dbReference type="NCBIfam" id="TIGR02191">
    <property type="entry name" value="RNaseIII"/>
    <property type="match status" value="1"/>
</dbReference>
<evidence type="ECO:0000256" key="1">
    <source>
        <dbReference type="ARBA" id="ARBA00000109"/>
    </source>
</evidence>
<dbReference type="GO" id="GO:0005737">
    <property type="term" value="C:cytoplasm"/>
    <property type="evidence" value="ECO:0007669"/>
    <property type="project" value="UniProtKB-SubCell"/>
</dbReference>
<keyword evidence="4 8" id="KW-0540">Nuclease</keyword>
<evidence type="ECO:0000259" key="10">
    <source>
        <dbReference type="PROSITE" id="PS50142"/>
    </source>
</evidence>
<evidence type="ECO:0000256" key="4">
    <source>
        <dbReference type="ARBA" id="ARBA00022722"/>
    </source>
</evidence>
<keyword evidence="8" id="KW-0698">rRNA processing</keyword>
<keyword evidence="7 8" id="KW-0694">RNA-binding</keyword>
<dbReference type="PROSITE" id="PS50142">
    <property type="entry name" value="RNASE_3_2"/>
    <property type="match status" value="1"/>
</dbReference>
<dbReference type="SMART" id="SM00535">
    <property type="entry name" value="RIBOc"/>
    <property type="match status" value="1"/>
</dbReference>
<dbReference type="RefSeq" id="WP_296951512.1">
    <property type="nucleotide sequence ID" value="NZ_LT599021.1"/>
</dbReference>
<reference evidence="11" key="1">
    <citation type="submission" date="2016-04" db="EMBL/GenBank/DDBJ databases">
        <authorList>
            <person name="Evans L.H."/>
            <person name="Alamgir A."/>
            <person name="Owens N."/>
            <person name="Weber N.D."/>
            <person name="Virtaneva K."/>
            <person name="Barbian K."/>
            <person name="Babar A."/>
            <person name="Rosenke K."/>
        </authorList>
    </citation>
    <scope>NUCLEOTIDE SEQUENCE</scope>
    <source>
        <strain evidence="11">86-2</strain>
    </source>
</reference>
<comment type="subcellular location">
    <subcellularLocation>
        <location evidence="8">Cytoplasm</location>
    </subcellularLocation>
</comment>
<keyword evidence="8" id="KW-0460">Magnesium</keyword>
<evidence type="ECO:0000259" key="9">
    <source>
        <dbReference type="PROSITE" id="PS50137"/>
    </source>
</evidence>
<dbReference type="InterPro" id="IPR000999">
    <property type="entry name" value="RNase_III_dom"/>
</dbReference>
<dbReference type="PANTHER" id="PTHR11207:SF0">
    <property type="entry name" value="RIBONUCLEASE 3"/>
    <property type="match status" value="1"/>
</dbReference>
<feature type="domain" description="DRBM" evidence="9">
    <location>
        <begin position="173"/>
        <end position="242"/>
    </location>
</feature>
<evidence type="ECO:0000256" key="5">
    <source>
        <dbReference type="ARBA" id="ARBA00022759"/>
    </source>
</evidence>
<keyword evidence="5 8" id="KW-0255">Endonuclease</keyword>